<organism evidence="10 11">
    <name type="scientific">Texcoconibacillus texcoconensis</name>
    <dbReference type="NCBI Taxonomy" id="1095777"/>
    <lineage>
        <taxon>Bacteria</taxon>
        <taxon>Bacillati</taxon>
        <taxon>Bacillota</taxon>
        <taxon>Bacilli</taxon>
        <taxon>Bacillales</taxon>
        <taxon>Bacillaceae</taxon>
        <taxon>Texcoconibacillus</taxon>
    </lineage>
</organism>
<evidence type="ECO:0000256" key="8">
    <source>
        <dbReference type="ARBA" id="ARBA00023136"/>
    </source>
</evidence>
<dbReference type="Proteomes" id="UP000551878">
    <property type="component" value="Unassembled WGS sequence"/>
</dbReference>
<dbReference type="EC" id="3.6.3.-" evidence="10"/>
<dbReference type="InterPro" id="IPR050095">
    <property type="entry name" value="ECF_ABC_transporter_ATP-bd"/>
</dbReference>
<dbReference type="AlphaFoldDB" id="A0A840QTS8"/>
<dbReference type="NCBIfam" id="TIGR04520">
    <property type="entry name" value="ECF_ATPase_1"/>
    <property type="match status" value="1"/>
</dbReference>
<dbReference type="FunFam" id="3.40.50.300:FF:000224">
    <property type="entry name" value="Energy-coupling factor transporter ATP-binding protein EcfA"/>
    <property type="match status" value="1"/>
</dbReference>
<dbReference type="GO" id="GO:0042626">
    <property type="term" value="F:ATPase-coupled transmembrane transporter activity"/>
    <property type="evidence" value="ECO:0007669"/>
    <property type="project" value="TreeGrafter"/>
</dbReference>
<evidence type="ECO:0000256" key="2">
    <source>
        <dbReference type="ARBA" id="ARBA00005417"/>
    </source>
</evidence>
<dbReference type="SUPFAM" id="SSF52540">
    <property type="entry name" value="P-loop containing nucleoside triphosphate hydrolases"/>
    <property type="match status" value="1"/>
</dbReference>
<comment type="caution">
    <text evidence="10">The sequence shown here is derived from an EMBL/GenBank/DDBJ whole genome shotgun (WGS) entry which is preliminary data.</text>
</comment>
<dbReference type="GO" id="GO:0015087">
    <property type="term" value="F:cobalt ion transmembrane transporter activity"/>
    <property type="evidence" value="ECO:0007669"/>
    <property type="project" value="UniProtKB-ARBA"/>
</dbReference>
<accession>A0A840QTS8</accession>
<reference evidence="10 11" key="1">
    <citation type="submission" date="2020-08" db="EMBL/GenBank/DDBJ databases">
        <title>Genomic Encyclopedia of Type Strains, Phase IV (KMG-IV): sequencing the most valuable type-strain genomes for metagenomic binning, comparative biology and taxonomic classification.</title>
        <authorList>
            <person name="Goeker M."/>
        </authorList>
    </citation>
    <scope>NUCLEOTIDE SEQUENCE [LARGE SCALE GENOMIC DNA]</scope>
    <source>
        <strain evidence="10 11">DSM 24696</strain>
    </source>
</reference>
<dbReference type="RefSeq" id="WP_184665359.1">
    <property type="nucleotide sequence ID" value="NZ_JACHHB010000019.1"/>
</dbReference>
<keyword evidence="11" id="KW-1185">Reference proteome</keyword>
<evidence type="ECO:0000313" key="10">
    <source>
        <dbReference type="EMBL" id="MBB5174956.1"/>
    </source>
</evidence>
<dbReference type="GO" id="GO:0043190">
    <property type="term" value="C:ATP-binding cassette (ABC) transporter complex"/>
    <property type="evidence" value="ECO:0007669"/>
    <property type="project" value="TreeGrafter"/>
</dbReference>
<dbReference type="EMBL" id="JACHHB010000019">
    <property type="protein sequence ID" value="MBB5174956.1"/>
    <property type="molecule type" value="Genomic_DNA"/>
</dbReference>
<keyword evidence="8" id="KW-0472">Membrane</keyword>
<keyword evidence="3" id="KW-0813">Transport</keyword>
<sequence length="280" mass="30837">MVSLLAVNNVSFRYQPEMPLVIKGINLTINEGEWLAVVGHNGSGKSTLAKMLNGLLQPEEGSVVVDGLFTNHEKDLSLIRKKVGMVFQNPENQMVATTVKDDVAFGLENIAVPSEEMKDRIENSLKKVGMSGYENAEPHHLSGGQKQRVAIAGVLAMKPSIIVLDEATSMLDPEGKTHLREVMKQLQVNEGISVVSITHDLEEMRQADRVVVMKEGAMIAEGTSKDVLQQKDLLEQAGLMLPLPARVGDRLKKEKGWPLPKSVTNEEELVEALWTLKQKN</sequence>
<dbReference type="Pfam" id="PF00005">
    <property type="entry name" value="ABC_tran"/>
    <property type="match status" value="1"/>
</dbReference>
<evidence type="ECO:0000256" key="4">
    <source>
        <dbReference type="ARBA" id="ARBA00022475"/>
    </source>
</evidence>
<keyword evidence="5" id="KW-0547">Nucleotide-binding</keyword>
<protein>
    <submittedName>
        <fullName evidence="10">Energy-coupling factor transport system ATP-binding protein</fullName>
        <ecNumber evidence="10">3.6.3.-</ecNumber>
    </submittedName>
</protein>
<evidence type="ECO:0000256" key="3">
    <source>
        <dbReference type="ARBA" id="ARBA00022448"/>
    </source>
</evidence>
<keyword evidence="7" id="KW-1278">Translocase</keyword>
<dbReference type="InterPro" id="IPR003439">
    <property type="entry name" value="ABC_transporter-like_ATP-bd"/>
</dbReference>
<gene>
    <name evidence="10" type="ORF">HNQ41_003181</name>
</gene>
<dbReference type="InterPro" id="IPR030947">
    <property type="entry name" value="EcfA_1"/>
</dbReference>
<evidence type="ECO:0000259" key="9">
    <source>
        <dbReference type="PROSITE" id="PS50893"/>
    </source>
</evidence>
<dbReference type="GO" id="GO:0005524">
    <property type="term" value="F:ATP binding"/>
    <property type="evidence" value="ECO:0007669"/>
    <property type="project" value="UniProtKB-KW"/>
</dbReference>
<dbReference type="PANTHER" id="PTHR43553">
    <property type="entry name" value="HEAVY METAL TRANSPORTER"/>
    <property type="match status" value="1"/>
</dbReference>
<dbReference type="InterPro" id="IPR015856">
    <property type="entry name" value="ABC_transpr_CbiO/EcfA_su"/>
</dbReference>
<dbReference type="CDD" id="cd03225">
    <property type="entry name" value="ABC_cobalt_CbiO_domain1"/>
    <property type="match status" value="1"/>
</dbReference>
<dbReference type="PROSITE" id="PS50893">
    <property type="entry name" value="ABC_TRANSPORTER_2"/>
    <property type="match status" value="1"/>
</dbReference>
<dbReference type="InterPro" id="IPR003593">
    <property type="entry name" value="AAA+_ATPase"/>
</dbReference>
<evidence type="ECO:0000256" key="6">
    <source>
        <dbReference type="ARBA" id="ARBA00022840"/>
    </source>
</evidence>
<evidence type="ECO:0000256" key="5">
    <source>
        <dbReference type="ARBA" id="ARBA00022741"/>
    </source>
</evidence>
<keyword evidence="6 10" id="KW-0067">ATP-binding</keyword>
<dbReference type="Gene3D" id="3.40.50.300">
    <property type="entry name" value="P-loop containing nucleotide triphosphate hydrolases"/>
    <property type="match status" value="1"/>
</dbReference>
<dbReference type="InterPro" id="IPR027417">
    <property type="entry name" value="P-loop_NTPase"/>
</dbReference>
<evidence type="ECO:0000313" key="11">
    <source>
        <dbReference type="Proteomes" id="UP000551878"/>
    </source>
</evidence>
<dbReference type="GO" id="GO:0016887">
    <property type="term" value="F:ATP hydrolysis activity"/>
    <property type="evidence" value="ECO:0007669"/>
    <property type="project" value="InterPro"/>
</dbReference>
<dbReference type="InterPro" id="IPR017871">
    <property type="entry name" value="ABC_transporter-like_CS"/>
</dbReference>
<proteinExistence type="inferred from homology"/>
<comment type="subcellular location">
    <subcellularLocation>
        <location evidence="1">Cell membrane</location>
        <topology evidence="1">Peripheral membrane protein</topology>
    </subcellularLocation>
</comment>
<comment type="similarity">
    <text evidence="2">Belongs to the ABC transporter superfamily.</text>
</comment>
<evidence type="ECO:0000256" key="1">
    <source>
        <dbReference type="ARBA" id="ARBA00004202"/>
    </source>
</evidence>
<dbReference type="SMART" id="SM00382">
    <property type="entry name" value="AAA"/>
    <property type="match status" value="1"/>
</dbReference>
<dbReference type="NCBIfam" id="NF010167">
    <property type="entry name" value="PRK13648.1"/>
    <property type="match status" value="1"/>
</dbReference>
<dbReference type="PANTHER" id="PTHR43553:SF24">
    <property type="entry name" value="ENERGY-COUPLING FACTOR TRANSPORTER ATP-BINDING PROTEIN ECFA1"/>
    <property type="match status" value="1"/>
</dbReference>
<feature type="domain" description="ABC transporter" evidence="9">
    <location>
        <begin position="5"/>
        <end position="240"/>
    </location>
</feature>
<keyword evidence="10" id="KW-0378">Hydrolase</keyword>
<name>A0A840QTS8_9BACI</name>
<evidence type="ECO:0000256" key="7">
    <source>
        <dbReference type="ARBA" id="ARBA00022967"/>
    </source>
</evidence>
<dbReference type="PROSITE" id="PS00211">
    <property type="entry name" value="ABC_TRANSPORTER_1"/>
    <property type="match status" value="1"/>
</dbReference>
<keyword evidence="4" id="KW-1003">Cell membrane</keyword>